<dbReference type="VEuPathDB" id="FungiDB:I7I52_08378"/>
<dbReference type="Proteomes" id="UP000670092">
    <property type="component" value="Unassembled WGS sequence"/>
</dbReference>
<dbReference type="EMBL" id="JAEVHI010000005">
    <property type="protein sequence ID" value="KAG5291146.1"/>
    <property type="molecule type" value="Genomic_DNA"/>
</dbReference>
<dbReference type="AlphaFoldDB" id="A0A8H7YHB8"/>
<name>A0A8H7YHB8_AJECA</name>
<reference evidence="1 2" key="1">
    <citation type="submission" date="2021-01" db="EMBL/GenBank/DDBJ databases">
        <title>Chromosome-level genome assembly of a human fungal pathogen reveals clustering of transcriptionally co-regulated genes.</title>
        <authorList>
            <person name="Voorhies M."/>
            <person name="Cohen S."/>
            <person name="Shea T.P."/>
            <person name="Petrus S."/>
            <person name="Munoz J.F."/>
            <person name="Poplawski S."/>
            <person name="Goldman W.E."/>
            <person name="Michael T."/>
            <person name="Cuomo C.A."/>
            <person name="Sil A."/>
            <person name="Beyhan S."/>
        </authorList>
    </citation>
    <scope>NUCLEOTIDE SEQUENCE [LARGE SCALE GENOMIC DNA]</scope>
    <source>
        <strain evidence="1 2">G184AR</strain>
    </source>
</reference>
<comment type="caution">
    <text evidence="1">The sequence shown here is derived from an EMBL/GenBank/DDBJ whole genome shotgun (WGS) entry which is preliminary data.</text>
</comment>
<proteinExistence type="predicted"/>
<evidence type="ECO:0000313" key="2">
    <source>
        <dbReference type="Proteomes" id="UP000670092"/>
    </source>
</evidence>
<gene>
    <name evidence="1" type="ORF">I7I52_08378</name>
</gene>
<organism evidence="1 2">
    <name type="scientific">Ajellomyces capsulatus</name>
    <name type="common">Darling's disease fungus</name>
    <name type="synonym">Histoplasma capsulatum</name>
    <dbReference type="NCBI Taxonomy" id="5037"/>
    <lineage>
        <taxon>Eukaryota</taxon>
        <taxon>Fungi</taxon>
        <taxon>Dikarya</taxon>
        <taxon>Ascomycota</taxon>
        <taxon>Pezizomycotina</taxon>
        <taxon>Eurotiomycetes</taxon>
        <taxon>Eurotiomycetidae</taxon>
        <taxon>Onygenales</taxon>
        <taxon>Ajellomycetaceae</taxon>
        <taxon>Histoplasma</taxon>
    </lineage>
</organism>
<evidence type="ECO:0000313" key="1">
    <source>
        <dbReference type="EMBL" id="KAG5291146.1"/>
    </source>
</evidence>
<protein>
    <submittedName>
        <fullName evidence="1">Lysergyl peptide synthetase</fullName>
    </submittedName>
</protein>
<sequence length="88" mass="10371">MFWDSCFWAGCSYSRNPQCRWLFFQCTCLPITFHSARQLPRRFGEKSGGARNQASKWELLPDRCFATFQVFRQTAIQYLHIGRTALVK</sequence>
<accession>A0A8H7YHB8</accession>